<dbReference type="GO" id="GO:0005198">
    <property type="term" value="F:structural molecule activity"/>
    <property type="evidence" value="ECO:0007669"/>
    <property type="project" value="InterPro"/>
</dbReference>
<dbReference type="NCBIfam" id="TIGR02241">
    <property type="entry name" value="conserved hypothetical phage tail region protein"/>
    <property type="match status" value="1"/>
</dbReference>
<dbReference type="AlphaFoldDB" id="A0A1D8U1C7"/>
<sequence length="160" mass="17898">MADNFPIPELTLTENPPVGFNFMVVFFIAGILPNPLDIRFQKVSGISAEISTTDIREGGENIFRHRLPNQVTYNNLVLERGMVIGSPLNVEFNVAMSTMKFAPSNVLVMLLDENTAPVSSWLFKRAYPVKWSTSDLDANANAVVIDTMELAYVRFQSVRI</sequence>
<dbReference type="RefSeq" id="WP_070396063.1">
    <property type="nucleotide sequence ID" value="NZ_CP017599.1"/>
</dbReference>
<organism evidence="1 2">
    <name type="scientific">Moorena producens PAL-8-15-08-1</name>
    <dbReference type="NCBI Taxonomy" id="1458985"/>
    <lineage>
        <taxon>Bacteria</taxon>
        <taxon>Bacillati</taxon>
        <taxon>Cyanobacteriota</taxon>
        <taxon>Cyanophyceae</taxon>
        <taxon>Coleofasciculales</taxon>
        <taxon>Coleofasciculaceae</taxon>
        <taxon>Moorena</taxon>
    </lineage>
</organism>
<gene>
    <name evidence="1" type="ORF">BJP34_33490</name>
</gene>
<evidence type="ECO:0000313" key="1">
    <source>
        <dbReference type="EMBL" id="AOX03692.1"/>
    </source>
</evidence>
<protein>
    <submittedName>
        <fullName evidence="1">Phage tail protein</fullName>
    </submittedName>
</protein>
<name>A0A1D8U1C7_9CYAN</name>
<dbReference type="PANTHER" id="PTHR38009:SF1">
    <property type="entry name" value="CONSERVED HYPOTHETICAL PHAGE TAIL PROTEIN"/>
    <property type="match status" value="1"/>
</dbReference>
<dbReference type="InterPro" id="IPR011747">
    <property type="entry name" value="CHP02241"/>
</dbReference>
<dbReference type="InterPro" id="IPR010667">
    <property type="entry name" value="Phage_T4_Gp19"/>
</dbReference>
<reference evidence="2" key="1">
    <citation type="submission" date="2016-10" db="EMBL/GenBank/DDBJ databases">
        <title>Comparative genomics uncovers the prolific and rare metabolic potential of the cyanobacterial genus Moorea.</title>
        <authorList>
            <person name="Leao T."/>
            <person name="Castelao G."/>
            <person name="Korobeynikov A."/>
            <person name="Monroe E.A."/>
            <person name="Podell S."/>
            <person name="Glukhov E."/>
            <person name="Allen E."/>
            <person name="Gerwick W.H."/>
            <person name="Gerwick L."/>
        </authorList>
    </citation>
    <scope>NUCLEOTIDE SEQUENCE [LARGE SCALE GENOMIC DNA]</scope>
    <source>
        <strain evidence="2">PAL-8-15-08-1</strain>
    </source>
</reference>
<proteinExistence type="predicted"/>
<accession>A0A1D8U1C7</accession>
<dbReference type="KEGG" id="mpro:BJP34_33490"/>
<dbReference type="OrthoDB" id="73314at2"/>
<dbReference type="STRING" id="1458985.BJP34_33490"/>
<dbReference type="EMBL" id="CP017599">
    <property type="protein sequence ID" value="AOX03692.1"/>
    <property type="molecule type" value="Genomic_DNA"/>
</dbReference>
<dbReference type="PANTHER" id="PTHR38009">
    <property type="entry name" value="CONSERVED HYPOTHETICAL PHAGE TAIL PROTEIN"/>
    <property type="match status" value="1"/>
</dbReference>
<dbReference type="Proteomes" id="UP000177870">
    <property type="component" value="Chromosome"/>
</dbReference>
<evidence type="ECO:0000313" key="2">
    <source>
        <dbReference type="Proteomes" id="UP000177870"/>
    </source>
</evidence>
<dbReference type="Pfam" id="PF06841">
    <property type="entry name" value="Phage_T4_gp19"/>
    <property type="match status" value="1"/>
</dbReference>